<accession>A0A0E2DFT4</accession>
<comment type="caution">
    <text evidence="4">The sequence shown here is derived from an EMBL/GenBank/DDBJ whole genome shotgun (WGS) entry which is preliminary data.</text>
</comment>
<reference evidence="4 5" key="1">
    <citation type="submission" date="2012-10" db="EMBL/GenBank/DDBJ databases">
        <authorList>
            <person name="Harkins D.M."/>
            <person name="Durkin A.S."/>
            <person name="Brinkac L.M."/>
            <person name="Haft D.H."/>
            <person name="Selengut J.D."/>
            <person name="Sanka R."/>
            <person name="DePew J."/>
            <person name="Purushe J."/>
            <person name="Chanthongthip A."/>
            <person name="Lattana O."/>
            <person name="Phetsouvanh R."/>
            <person name="Newton P.N."/>
            <person name="Vinetz J.M."/>
            <person name="Sutton G.G."/>
            <person name="Nierman W.C."/>
            <person name="Fouts D.E."/>
        </authorList>
    </citation>
    <scope>NUCLEOTIDE SEQUENCE [LARGE SCALE GENOMIC DNA]</scope>
    <source>
        <strain evidence="4 5">UI 12758</strain>
    </source>
</reference>
<dbReference type="Gene3D" id="1.10.10.60">
    <property type="entry name" value="Homeodomain-like"/>
    <property type="match status" value="1"/>
</dbReference>
<feature type="domain" description="Resolvase HTH" evidence="3">
    <location>
        <begin position="252"/>
        <end position="283"/>
    </location>
</feature>
<organism evidence="4 5">
    <name type="scientific">Leptospira interrogans str. UI 12758</name>
    <dbReference type="NCBI Taxonomy" id="1049938"/>
    <lineage>
        <taxon>Bacteria</taxon>
        <taxon>Pseudomonadati</taxon>
        <taxon>Spirochaetota</taxon>
        <taxon>Spirochaetia</taxon>
        <taxon>Leptospirales</taxon>
        <taxon>Leptospiraceae</taxon>
        <taxon>Leptospira</taxon>
    </lineage>
</organism>
<evidence type="ECO:0000313" key="5">
    <source>
        <dbReference type="Proteomes" id="UP000001340"/>
    </source>
</evidence>
<feature type="region of interest" description="Disordered" evidence="1">
    <location>
        <begin position="209"/>
        <end position="252"/>
    </location>
</feature>
<sequence>MRKILQWMPHGIVLCLLSVAEGSRLFEFYRLLSGNALAGVASAGVTVGIVFYLALYGYHNASRWATTLCVLLSLASFVQPLKNEYVKEDKARPIKELLGYPTYNPKAFWNGGREAYVETFRLETERIKKQNELILSQNAETQASKELSLYFWHLLLGALVLAVCVPILNYLVSHKIANMYTHALVSAHEVIAQQDFLRSDKYADKEATQVVGFPQGDNSDKSQRGDRETVVSHEEDNGDKPPRQQGDTTDRNAEIRRLYDAKVPAPEIAKIFGIGRQHVYKILKPKKQMSKSSLIPSLSFT</sequence>
<evidence type="ECO:0000256" key="1">
    <source>
        <dbReference type="SAM" id="MobiDB-lite"/>
    </source>
</evidence>
<dbReference type="Pfam" id="PF02796">
    <property type="entry name" value="HTH_7"/>
    <property type="match status" value="1"/>
</dbReference>
<feature type="transmembrane region" description="Helical" evidence="2">
    <location>
        <begin position="150"/>
        <end position="172"/>
    </location>
</feature>
<dbReference type="Proteomes" id="UP000001340">
    <property type="component" value="Unassembled WGS sequence"/>
</dbReference>
<evidence type="ECO:0000256" key="2">
    <source>
        <dbReference type="SAM" id="Phobius"/>
    </source>
</evidence>
<feature type="compositionally biased region" description="Basic and acidic residues" evidence="1">
    <location>
        <begin position="218"/>
        <end position="252"/>
    </location>
</feature>
<dbReference type="InterPro" id="IPR006120">
    <property type="entry name" value="Resolvase_HTH_dom"/>
</dbReference>
<keyword evidence="2" id="KW-1133">Transmembrane helix</keyword>
<dbReference type="AlphaFoldDB" id="A0A0E2DFT4"/>
<protein>
    <submittedName>
        <fullName evidence="4">Helix-turn-helix domain of resolvase</fullName>
    </submittedName>
</protein>
<evidence type="ECO:0000313" key="4">
    <source>
        <dbReference type="EMBL" id="EKR54491.1"/>
    </source>
</evidence>
<gene>
    <name evidence="4" type="ORF">LEP1GSC105_2918</name>
</gene>
<evidence type="ECO:0000259" key="3">
    <source>
        <dbReference type="Pfam" id="PF02796"/>
    </source>
</evidence>
<keyword evidence="2" id="KW-0812">Transmembrane</keyword>
<dbReference type="GO" id="GO:0000150">
    <property type="term" value="F:DNA strand exchange activity"/>
    <property type="evidence" value="ECO:0007669"/>
    <property type="project" value="InterPro"/>
</dbReference>
<feature type="transmembrane region" description="Helical" evidence="2">
    <location>
        <begin position="32"/>
        <end position="54"/>
    </location>
</feature>
<keyword evidence="2" id="KW-0472">Membrane</keyword>
<dbReference type="GO" id="GO:0003677">
    <property type="term" value="F:DNA binding"/>
    <property type="evidence" value="ECO:0007669"/>
    <property type="project" value="InterPro"/>
</dbReference>
<dbReference type="EMBL" id="AHNR02000045">
    <property type="protein sequence ID" value="EKR54491.1"/>
    <property type="molecule type" value="Genomic_DNA"/>
</dbReference>
<dbReference type="RefSeq" id="WP_001226758.1">
    <property type="nucleotide sequence ID" value="NZ_AHNR02000045.1"/>
</dbReference>
<name>A0A0E2DFT4_LEPIR</name>
<proteinExistence type="predicted"/>